<dbReference type="RefSeq" id="WP_112870066.1">
    <property type="nucleotide sequence ID" value="NZ_CP021781.1"/>
</dbReference>
<organism evidence="3 5">
    <name type="scientific">Francisella adeliensis</name>
    <dbReference type="NCBI Taxonomy" id="2007306"/>
    <lineage>
        <taxon>Bacteria</taxon>
        <taxon>Pseudomonadati</taxon>
        <taxon>Pseudomonadota</taxon>
        <taxon>Gammaproteobacteria</taxon>
        <taxon>Thiotrichales</taxon>
        <taxon>Francisellaceae</taxon>
        <taxon>Francisella</taxon>
    </lineage>
</organism>
<dbReference type="AlphaFoldDB" id="A0A2Z4XZH9"/>
<evidence type="ECO:0000256" key="1">
    <source>
        <dbReference type="ARBA" id="ARBA00022679"/>
    </source>
</evidence>
<accession>A0A2Z4XZH9</accession>
<dbReference type="OrthoDB" id="6284835at2"/>
<keyword evidence="2" id="KW-0949">S-adenosyl-L-methionine</keyword>
<dbReference type="Gene3D" id="3.40.50.150">
    <property type="entry name" value="Vaccinia Virus protein VP39"/>
    <property type="match status" value="1"/>
</dbReference>
<dbReference type="Pfam" id="PF03059">
    <property type="entry name" value="NAS"/>
    <property type="match status" value="1"/>
</dbReference>
<reference evidence="3 5" key="1">
    <citation type="submission" date="2017-06" db="EMBL/GenBank/DDBJ databases">
        <title>Complete genome of Francisella adeliensis.</title>
        <authorList>
            <person name="Vallesi A."/>
            <person name="Sjodin A."/>
        </authorList>
    </citation>
    <scope>NUCLEOTIDE SEQUENCE [LARGE SCALE GENOMIC DNA]</scope>
    <source>
        <strain evidence="3 5">FDC440</strain>
    </source>
</reference>
<evidence type="ECO:0008006" key="7">
    <source>
        <dbReference type="Google" id="ProtNLM"/>
    </source>
</evidence>
<dbReference type="GO" id="GO:0030410">
    <property type="term" value="F:nicotianamine synthase activity"/>
    <property type="evidence" value="ECO:0007669"/>
    <property type="project" value="InterPro"/>
</dbReference>
<keyword evidence="6" id="KW-1185">Reference proteome</keyword>
<dbReference type="EMBL" id="CP021781">
    <property type="protein sequence ID" value="AXA33892.1"/>
    <property type="molecule type" value="Genomic_DNA"/>
</dbReference>
<sequence length="258" mass="29703">MDKIIGINDLYEEISQLKDFSPSEKVNNAFSDLVQLAMKFDRKLELSEDKKEHLQYLSAEAEYQLEKYWADKIINSIDPLKELETFPYFKNYQDLTTLEYNSLYSCSEHKSHKVIFIGGGFLPLTSIVLASKYNISSTIIDIDKEVTEKSRILVKALKLDHLIDIQNSAGQTFNYQNYNTIFVAALAGLDSKTKTEIFNQIKSTSPKKSHIVARSSWNNRELLYRPIDESIYKIFTPIIKVDPFHDVVNSIVILENSL</sequence>
<name>A0A2Z4XZH9_9GAMM</name>
<evidence type="ECO:0000313" key="6">
    <source>
        <dbReference type="Proteomes" id="UP000681131"/>
    </source>
</evidence>
<evidence type="ECO:0000313" key="5">
    <source>
        <dbReference type="Proteomes" id="UP000251120"/>
    </source>
</evidence>
<dbReference type="PANTHER" id="PTHR32266:SF12">
    <property type="entry name" value="NICOTIANAMINE SYNTHASE 3"/>
    <property type="match status" value="1"/>
</dbReference>
<reference evidence="4 6" key="2">
    <citation type="submission" date="2019-08" db="EMBL/GenBank/DDBJ databases">
        <title>Complete genome sequences of Francisella adeliensis (FSC1325 and FSC1326).</title>
        <authorList>
            <person name="Ohrman C."/>
            <person name="Uneklint I."/>
            <person name="Vallesi A."/>
            <person name="Karlsson L."/>
            <person name="Sjodin A."/>
        </authorList>
    </citation>
    <scope>NUCLEOTIDE SEQUENCE [LARGE SCALE GENOMIC DNA]</scope>
    <source>
        <strain evidence="4 6">FSC1325</strain>
    </source>
</reference>
<dbReference type="PROSITE" id="PS51142">
    <property type="entry name" value="NAS"/>
    <property type="match status" value="1"/>
</dbReference>
<dbReference type="InterPro" id="IPR004298">
    <property type="entry name" value="Nicotian_synth"/>
</dbReference>
<keyword evidence="1" id="KW-0808">Transferase</keyword>
<evidence type="ECO:0000256" key="2">
    <source>
        <dbReference type="ARBA" id="ARBA00022691"/>
    </source>
</evidence>
<evidence type="ECO:0000313" key="4">
    <source>
        <dbReference type="EMBL" id="QIW12128.1"/>
    </source>
</evidence>
<dbReference type="PANTHER" id="PTHR32266">
    <property type="entry name" value="NICOTIANAMINE SYNTHASE 3"/>
    <property type="match status" value="1"/>
</dbReference>
<gene>
    <name evidence="3" type="ORF">CDH04_05425</name>
    <name evidence="4" type="ORF">FZC43_05430</name>
</gene>
<dbReference type="GO" id="GO:0030418">
    <property type="term" value="P:nicotianamine biosynthetic process"/>
    <property type="evidence" value="ECO:0007669"/>
    <property type="project" value="InterPro"/>
</dbReference>
<dbReference type="InterPro" id="IPR029063">
    <property type="entry name" value="SAM-dependent_MTases_sf"/>
</dbReference>
<evidence type="ECO:0000313" key="3">
    <source>
        <dbReference type="EMBL" id="AXA33892.1"/>
    </source>
</evidence>
<proteinExistence type="predicted"/>
<dbReference type="KEGG" id="fad:CDH04_05425"/>
<dbReference type="Proteomes" id="UP000251120">
    <property type="component" value="Chromosome"/>
</dbReference>
<dbReference type="EMBL" id="CP043424">
    <property type="protein sequence ID" value="QIW12128.1"/>
    <property type="molecule type" value="Genomic_DNA"/>
</dbReference>
<protein>
    <recommendedName>
        <fullName evidence="7">Nicotianamine synthase</fullName>
    </recommendedName>
</protein>
<dbReference type="Proteomes" id="UP000681131">
    <property type="component" value="Chromosome"/>
</dbReference>